<evidence type="ECO:0000256" key="2">
    <source>
        <dbReference type="ARBA" id="ARBA00022519"/>
    </source>
</evidence>
<keyword evidence="2" id="KW-0997">Cell inner membrane</keyword>
<evidence type="ECO:0000259" key="5">
    <source>
        <dbReference type="Pfam" id="PF00535"/>
    </source>
</evidence>
<evidence type="ECO:0000256" key="1">
    <source>
        <dbReference type="ARBA" id="ARBA00006739"/>
    </source>
</evidence>
<dbReference type="SUPFAM" id="SSF53448">
    <property type="entry name" value="Nucleotide-diphospho-sugar transferases"/>
    <property type="match status" value="1"/>
</dbReference>
<gene>
    <name evidence="6" type="ORF">CFN16_19550</name>
</gene>
<dbReference type="GO" id="GO:0016757">
    <property type="term" value="F:glycosyltransferase activity"/>
    <property type="evidence" value="ECO:0007669"/>
    <property type="project" value="UniProtKB-KW"/>
</dbReference>
<keyword evidence="3" id="KW-0328">Glycosyltransferase</keyword>
<protein>
    <submittedName>
        <fullName evidence="6">Glycosyl transferase family 2</fullName>
    </submittedName>
</protein>
<evidence type="ECO:0000256" key="4">
    <source>
        <dbReference type="ARBA" id="ARBA00022679"/>
    </source>
</evidence>
<dbReference type="PANTHER" id="PTHR43685">
    <property type="entry name" value="GLYCOSYLTRANSFERASE"/>
    <property type="match status" value="1"/>
</dbReference>
<dbReference type="InterPro" id="IPR029044">
    <property type="entry name" value="Nucleotide-diphossugar_trans"/>
</dbReference>
<keyword evidence="2" id="KW-1003">Cell membrane</keyword>
<reference evidence="6 7" key="1">
    <citation type="submission" date="2017-07" db="EMBL/GenBank/DDBJ databases">
        <title>Genome sequence of Pseudomonas NEP1.</title>
        <authorList>
            <person name="Nascimento F.X."/>
        </authorList>
    </citation>
    <scope>NUCLEOTIDE SEQUENCE [LARGE SCALE GENOMIC DNA]</scope>
    <source>
        <strain evidence="6 7">NEP1</strain>
    </source>
</reference>
<dbReference type="RefSeq" id="WP_115078790.1">
    <property type="nucleotide sequence ID" value="NZ_CP022313.1"/>
</dbReference>
<dbReference type="Gene3D" id="3.90.550.10">
    <property type="entry name" value="Spore Coat Polysaccharide Biosynthesis Protein SpsA, Chain A"/>
    <property type="match status" value="1"/>
</dbReference>
<dbReference type="InterPro" id="IPR001173">
    <property type="entry name" value="Glyco_trans_2-like"/>
</dbReference>
<name>A0A345V0I9_PSEFL</name>
<dbReference type="AlphaFoldDB" id="A0A345V0I9"/>
<dbReference type="PANTHER" id="PTHR43685:SF5">
    <property type="entry name" value="GLYCOSYLTRANSFERASE EPSE-RELATED"/>
    <property type="match status" value="1"/>
</dbReference>
<evidence type="ECO:0000256" key="3">
    <source>
        <dbReference type="ARBA" id="ARBA00022676"/>
    </source>
</evidence>
<dbReference type="Pfam" id="PF00535">
    <property type="entry name" value="Glycos_transf_2"/>
    <property type="match status" value="1"/>
</dbReference>
<organism evidence="6 7">
    <name type="scientific">Pseudomonas fluorescens</name>
    <dbReference type="NCBI Taxonomy" id="294"/>
    <lineage>
        <taxon>Bacteria</taxon>
        <taxon>Pseudomonadati</taxon>
        <taxon>Pseudomonadota</taxon>
        <taxon>Gammaproteobacteria</taxon>
        <taxon>Pseudomonadales</taxon>
        <taxon>Pseudomonadaceae</taxon>
        <taxon>Pseudomonas</taxon>
    </lineage>
</organism>
<evidence type="ECO:0000313" key="6">
    <source>
        <dbReference type="EMBL" id="AXJ06241.1"/>
    </source>
</evidence>
<proteinExistence type="inferred from homology"/>
<comment type="similarity">
    <text evidence="1">Belongs to the glycosyltransferase 2 family.</text>
</comment>
<evidence type="ECO:0000313" key="7">
    <source>
        <dbReference type="Proteomes" id="UP000254535"/>
    </source>
</evidence>
<keyword evidence="2" id="KW-0472">Membrane</keyword>
<dbReference type="Proteomes" id="UP000254535">
    <property type="component" value="Chromosome"/>
</dbReference>
<keyword evidence="4 6" id="KW-0808">Transferase</keyword>
<dbReference type="EMBL" id="CP022313">
    <property type="protein sequence ID" value="AXJ06241.1"/>
    <property type="molecule type" value="Genomic_DNA"/>
</dbReference>
<dbReference type="CDD" id="cd04196">
    <property type="entry name" value="GT_2_like_d"/>
    <property type="match status" value="1"/>
</dbReference>
<dbReference type="InterPro" id="IPR050834">
    <property type="entry name" value="Glycosyltransf_2"/>
</dbReference>
<feature type="domain" description="Glycosyltransferase 2-like" evidence="5">
    <location>
        <begin position="30"/>
        <end position="138"/>
    </location>
</feature>
<accession>A0A345V0I9</accession>
<sequence length="329" mass="36445">MSSPLSADSANSDLSVDTVEVPQLDESVAILMCSYNGERFLSEQLTSIEQQKHAHWRLFVSDDGSSDSTLEILKSFQARMGEQKVTLLSGPRTGFANNFMSVTCLEGISADFYAWSDQDDVWAADKLSAALKWLRQVPVGVPALYASRTTVVNEAGVEVGMTPGYCRAFSFPNALVQNVAAGNTMVFNRAAHELLKAGPTRGIVAHDWWAYMLVTGAGGQFHFDQVPHLFYRQHETNSIGANAGFMAALTRIRKMFQGRLRRWIDQNISHLERVEHLLTEQNREVLSRFKSARNRGVAGRISGLWRSGIYRQTLLGNLGLAVATIFKGV</sequence>